<evidence type="ECO:0000313" key="1">
    <source>
        <dbReference type="EMBL" id="THU67111.1"/>
    </source>
</evidence>
<reference evidence="1 2" key="1">
    <citation type="journal article" date="2019" name="Nat. Plants">
        <title>Genome sequencing of Musa balbisiana reveals subgenome evolution and function divergence in polyploid bananas.</title>
        <authorList>
            <person name="Yao X."/>
        </authorList>
    </citation>
    <scope>NUCLEOTIDE SEQUENCE [LARGE SCALE GENOMIC DNA]</scope>
    <source>
        <strain evidence="2">cv. DH-PKW</strain>
        <tissue evidence="1">Leaves</tissue>
    </source>
</reference>
<dbReference type="PANTHER" id="PTHR13273:SF14">
    <property type="entry name" value="ANAMORSIN"/>
    <property type="match status" value="1"/>
</dbReference>
<evidence type="ECO:0000313" key="2">
    <source>
        <dbReference type="Proteomes" id="UP000317650"/>
    </source>
</evidence>
<dbReference type="AlphaFoldDB" id="A0A4S8JXS5"/>
<dbReference type="PANTHER" id="PTHR13273">
    <property type="entry name" value="ANAMORSIN"/>
    <property type="match status" value="1"/>
</dbReference>
<dbReference type="EMBL" id="PYDT01000003">
    <property type="protein sequence ID" value="THU67111.1"/>
    <property type="molecule type" value="Genomic_DNA"/>
</dbReference>
<organism evidence="1 2">
    <name type="scientific">Musa balbisiana</name>
    <name type="common">Banana</name>
    <dbReference type="NCBI Taxonomy" id="52838"/>
    <lineage>
        <taxon>Eukaryota</taxon>
        <taxon>Viridiplantae</taxon>
        <taxon>Streptophyta</taxon>
        <taxon>Embryophyta</taxon>
        <taxon>Tracheophyta</taxon>
        <taxon>Spermatophyta</taxon>
        <taxon>Magnoliopsida</taxon>
        <taxon>Liliopsida</taxon>
        <taxon>Zingiberales</taxon>
        <taxon>Musaceae</taxon>
        <taxon>Musa</taxon>
    </lineage>
</organism>
<evidence type="ECO:0008006" key="3">
    <source>
        <dbReference type="Google" id="ProtNLM"/>
    </source>
</evidence>
<proteinExistence type="predicted"/>
<dbReference type="InterPro" id="IPR029063">
    <property type="entry name" value="SAM-dependent_MTases_sf"/>
</dbReference>
<protein>
    <recommendedName>
        <fullName evidence="3">Methyltransferase type 11 domain-containing protein</fullName>
    </recommendedName>
</protein>
<dbReference type="GO" id="GO:0005737">
    <property type="term" value="C:cytoplasm"/>
    <property type="evidence" value="ECO:0007669"/>
    <property type="project" value="InterPro"/>
</dbReference>
<dbReference type="STRING" id="52838.A0A4S8JXS5"/>
<accession>A0A4S8JXS5</accession>
<dbReference type="GO" id="GO:0051536">
    <property type="term" value="F:iron-sulfur cluster binding"/>
    <property type="evidence" value="ECO:0007669"/>
    <property type="project" value="InterPro"/>
</dbReference>
<dbReference type="Gene3D" id="3.40.50.150">
    <property type="entry name" value="Vaccinia Virus protein VP39"/>
    <property type="match status" value="1"/>
</dbReference>
<dbReference type="GO" id="GO:0016226">
    <property type="term" value="P:iron-sulfur cluster assembly"/>
    <property type="evidence" value="ECO:0007669"/>
    <property type="project" value="InterPro"/>
</dbReference>
<dbReference type="Proteomes" id="UP000317650">
    <property type="component" value="Chromosome 5"/>
</dbReference>
<keyword evidence="2" id="KW-1185">Reference proteome</keyword>
<comment type="caution">
    <text evidence="1">The sequence shown here is derived from an EMBL/GenBank/DDBJ whole genome shotgun (WGS) entry which is preliminary data.</text>
</comment>
<name>A0A4S8JXS5_MUSBA</name>
<gene>
    <name evidence="1" type="ORF">C4D60_Mb05t21210</name>
</gene>
<dbReference type="InterPro" id="IPR007785">
    <property type="entry name" value="Anamorsin"/>
</dbReference>
<sequence length="178" mass="19356">MSGLNLGIEMVAEDDVLVITQATPLGGKLPIESSTLDIVVSVSKEPELVGKQWIEEITRVRKPGGVVVMQVAAEQTGSEPNSTVEGNLLMAGFLEVQAVEAKAFLPLEQVEFFTIKAKEASWTMGSSFLVKKATKTVPGIQIDDEIDLIGEDTLFTEEDLKKPQFQIYLTIMALPFAT</sequence>